<keyword evidence="2" id="KW-1185">Reference proteome</keyword>
<proteinExistence type="predicted"/>
<organism evidence="1 2">
    <name type="scientific">Propioniciclava coleopterorum</name>
    <dbReference type="NCBI Taxonomy" id="2714937"/>
    <lineage>
        <taxon>Bacteria</taxon>
        <taxon>Bacillati</taxon>
        <taxon>Actinomycetota</taxon>
        <taxon>Actinomycetes</taxon>
        <taxon>Propionibacteriales</taxon>
        <taxon>Propionibacteriaceae</taxon>
        <taxon>Propioniciclava</taxon>
    </lineage>
</organism>
<dbReference type="KEGG" id="prv:G7070_01095"/>
<evidence type="ECO:0000313" key="2">
    <source>
        <dbReference type="Proteomes" id="UP000501058"/>
    </source>
</evidence>
<dbReference type="EMBL" id="CP049865">
    <property type="protein sequence ID" value="QIK71138.1"/>
    <property type="molecule type" value="Genomic_DNA"/>
</dbReference>
<protein>
    <recommendedName>
        <fullName evidence="3">SUKH-4 immunity protein</fullName>
    </recommendedName>
</protein>
<dbReference type="AlphaFoldDB" id="A0A6G7Y3B6"/>
<accession>A0A6G7Y3B6</accession>
<evidence type="ECO:0000313" key="1">
    <source>
        <dbReference type="EMBL" id="QIK71138.1"/>
    </source>
</evidence>
<dbReference type="RefSeq" id="WP_166231223.1">
    <property type="nucleotide sequence ID" value="NZ_CP049865.1"/>
</dbReference>
<gene>
    <name evidence="1" type="ORF">G7070_01095</name>
</gene>
<reference evidence="1 2" key="1">
    <citation type="submission" date="2020-03" db="EMBL/GenBank/DDBJ databases">
        <title>Propioniciclava sp. nov., isolated from Hydrophilus acuminatus.</title>
        <authorList>
            <person name="Hyun D.-W."/>
            <person name="Bae J.-W."/>
        </authorList>
    </citation>
    <scope>NUCLEOTIDE SEQUENCE [LARGE SCALE GENOMIC DNA]</scope>
    <source>
        <strain evidence="1 2">HDW11</strain>
    </source>
</reference>
<evidence type="ECO:0008006" key="3">
    <source>
        <dbReference type="Google" id="ProtNLM"/>
    </source>
</evidence>
<dbReference type="Proteomes" id="UP000501058">
    <property type="component" value="Chromosome"/>
</dbReference>
<name>A0A6G7Y3B6_9ACTN</name>
<sequence>MAAQTPLGIDLLPEPLQRPLTCEGRPARVIGTIAEECDIVEFGDDGSVAVHDRVAGETHPLNRDRPSLESFLDAFATYLETGPPDVPPTIYTAGEMAARLADLRAGRIKPQPRPAPQLSHRKRLARLRARLTEVDAAALARGHWWRGTLEEARDDLL</sequence>